<dbReference type="NCBIfam" id="TIGR02901">
    <property type="entry name" value="QoxD"/>
    <property type="match status" value="1"/>
</dbReference>
<feature type="transmembrane region" description="Helical" evidence="9">
    <location>
        <begin position="71"/>
        <end position="93"/>
    </location>
</feature>
<sequence length="94" mass="10352">MKQLFPVKHIMGFICSLVLTVVALGVLAFDLSVKSGVILLLITAFLQASIQLVMFMHAGESEDKKSIYTNVIYALFIAVVTILGTLLTMIWGYQ</sequence>
<feature type="transmembrane region" description="Helical" evidence="9">
    <location>
        <begin position="38"/>
        <end position="59"/>
    </location>
</feature>
<keyword evidence="11" id="KW-1185">Reference proteome</keyword>
<comment type="caution">
    <text evidence="10">The sequence shown here is derived from an EMBL/GenBank/DDBJ whole genome shotgun (WGS) entry which is preliminary data.</text>
</comment>
<protein>
    <recommendedName>
        <fullName evidence="9">Quinol oxidase subunit 4</fullName>
        <ecNumber evidence="9">1.10.3.-</ecNumber>
    </recommendedName>
</protein>
<dbReference type="PANTHER" id="PTHR36835:SF1">
    <property type="entry name" value="CYTOCHROME BO(3) UBIQUINOL OXIDASE SUBUNIT 4"/>
    <property type="match status" value="1"/>
</dbReference>
<dbReference type="EMBL" id="JAWDIP010000003">
    <property type="protein sequence ID" value="MDY0395149.1"/>
    <property type="molecule type" value="Genomic_DNA"/>
</dbReference>
<dbReference type="InterPro" id="IPR014250">
    <property type="entry name" value="QoxD"/>
</dbReference>
<evidence type="ECO:0000256" key="6">
    <source>
        <dbReference type="ARBA" id="ARBA00022989"/>
    </source>
</evidence>
<comment type="similarity">
    <text evidence="3 9">Belongs to the cytochrome c oxidase bacterial subunit 4 family.</text>
</comment>
<evidence type="ECO:0000256" key="3">
    <source>
        <dbReference type="ARBA" id="ARBA00008079"/>
    </source>
</evidence>
<proteinExistence type="inferred from homology"/>
<evidence type="ECO:0000256" key="5">
    <source>
        <dbReference type="ARBA" id="ARBA00022692"/>
    </source>
</evidence>
<dbReference type="EC" id="1.10.3.-" evidence="9"/>
<evidence type="ECO:0000256" key="8">
    <source>
        <dbReference type="ARBA" id="ARBA00023136"/>
    </source>
</evidence>
<dbReference type="Pfam" id="PF03626">
    <property type="entry name" value="COX4_pro"/>
    <property type="match status" value="1"/>
</dbReference>
<evidence type="ECO:0000313" key="11">
    <source>
        <dbReference type="Proteomes" id="UP001281447"/>
    </source>
</evidence>
<dbReference type="RefSeq" id="WP_390356432.1">
    <property type="nucleotide sequence ID" value="NZ_JBHUIZ010000012.1"/>
</dbReference>
<keyword evidence="4 9" id="KW-1003">Cell membrane</keyword>
<keyword evidence="7 9" id="KW-0560">Oxidoreductase</keyword>
<evidence type="ECO:0000256" key="4">
    <source>
        <dbReference type="ARBA" id="ARBA00022475"/>
    </source>
</evidence>
<dbReference type="Proteomes" id="UP001281447">
    <property type="component" value="Unassembled WGS sequence"/>
</dbReference>
<evidence type="ECO:0000256" key="7">
    <source>
        <dbReference type="ARBA" id="ARBA00023002"/>
    </source>
</evidence>
<dbReference type="PANTHER" id="PTHR36835">
    <property type="entry name" value="CYTOCHROME BO(3) UBIQUINOL OXIDASE SUBUNIT 4"/>
    <property type="match status" value="1"/>
</dbReference>
<evidence type="ECO:0000256" key="1">
    <source>
        <dbReference type="ARBA" id="ARBA00000725"/>
    </source>
</evidence>
<organism evidence="10 11">
    <name type="scientific">Tigheibacillus halophilus</name>
    <dbReference type="NCBI Taxonomy" id="361280"/>
    <lineage>
        <taxon>Bacteria</taxon>
        <taxon>Bacillati</taxon>
        <taxon>Bacillota</taxon>
        <taxon>Bacilli</taxon>
        <taxon>Bacillales</taxon>
        <taxon>Bacillaceae</taxon>
        <taxon>Tigheibacillus</taxon>
    </lineage>
</organism>
<gene>
    <name evidence="10" type="primary">qoxD</name>
    <name evidence="10" type="ORF">RWE15_12885</name>
</gene>
<evidence type="ECO:0000256" key="2">
    <source>
        <dbReference type="ARBA" id="ARBA00004651"/>
    </source>
</evidence>
<name>A0ABU5C7E2_9BACI</name>
<evidence type="ECO:0000256" key="9">
    <source>
        <dbReference type="RuleBase" id="RU367153"/>
    </source>
</evidence>
<keyword evidence="5 9" id="KW-0812">Transmembrane</keyword>
<reference evidence="10 11" key="1">
    <citation type="submission" date="2023-10" db="EMBL/GenBank/DDBJ databases">
        <title>Virgibacillus halophilus 5B73C genome.</title>
        <authorList>
            <person name="Miliotis G."/>
            <person name="Sengupta P."/>
            <person name="Hameed A."/>
            <person name="Chuvochina M."/>
            <person name="Mcdonagh F."/>
            <person name="Simpson A.C."/>
            <person name="Singh N.K."/>
            <person name="Rekha P.D."/>
            <person name="Raman K."/>
            <person name="Hugenholtz P."/>
            <person name="Venkateswaran K."/>
        </authorList>
    </citation>
    <scope>NUCLEOTIDE SEQUENCE [LARGE SCALE GENOMIC DNA]</scope>
    <source>
        <strain evidence="10 11">5B73C</strain>
    </source>
</reference>
<comment type="function">
    <text evidence="9">Catalyzes quinol oxidation with the concomitant reduction of oxygen to water.</text>
</comment>
<comment type="caution">
    <text evidence="9">Lacks conserved residue(s) required for the propagation of feature annotation.</text>
</comment>
<keyword evidence="8 9" id="KW-0472">Membrane</keyword>
<dbReference type="InterPro" id="IPR005171">
    <property type="entry name" value="Cyt_c_oxidase_su4_prok"/>
</dbReference>
<keyword evidence="6 9" id="KW-1133">Transmembrane helix</keyword>
<dbReference type="InterPro" id="IPR050968">
    <property type="entry name" value="Cytochrome_c_oxidase_bac_sub4"/>
</dbReference>
<accession>A0ABU5C7E2</accession>
<comment type="catalytic activity">
    <reaction evidence="1 9">
        <text>2 a quinol + O2 = 2 a quinone + 2 H2O</text>
        <dbReference type="Rhea" id="RHEA:55376"/>
        <dbReference type="ChEBI" id="CHEBI:15377"/>
        <dbReference type="ChEBI" id="CHEBI:15379"/>
        <dbReference type="ChEBI" id="CHEBI:24646"/>
        <dbReference type="ChEBI" id="CHEBI:132124"/>
    </reaction>
</comment>
<evidence type="ECO:0000313" key="10">
    <source>
        <dbReference type="EMBL" id="MDY0395149.1"/>
    </source>
</evidence>
<comment type="subcellular location">
    <subcellularLocation>
        <location evidence="2 9">Cell membrane</location>
        <topology evidence="2 9">Multi-pass membrane protein</topology>
    </subcellularLocation>
</comment>